<dbReference type="AlphaFoldDB" id="A0A9N8DQ73"/>
<dbReference type="PANTHER" id="PTHR45626:SF14">
    <property type="entry name" value="ATP-DEPENDENT DNA HELICASE (EUROFUNG)"/>
    <property type="match status" value="1"/>
</dbReference>
<gene>
    <name evidence="6" type="ORF">SEMRO_261_G101780.1</name>
</gene>
<accession>A0A9N8DQ73</accession>
<feature type="domain" description="Helicase ATP-binding" evidence="5">
    <location>
        <begin position="119"/>
        <end position="517"/>
    </location>
</feature>
<dbReference type="SMART" id="SM00487">
    <property type="entry name" value="DEXDc"/>
    <property type="match status" value="1"/>
</dbReference>
<dbReference type="GO" id="GO:0005634">
    <property type="term" value="C:nucleus"/>
    <property type="evidence" value="ECO:0007669"/>
    <property type="project" value="TreeGrafter"/>
</dbReference>
<evidence type="ECO:0000256" key="2">
    <source>
        <dbReference type="ARBA" id="ARBA00022801"/>
    </source>
</evidence>
<dbReference type="GO" id="GO:0008094">
    <property type="term" value="F:ATP-dependent activity, acting on DNA"/>
    <property type="evidence" value="ECO:0007669"/>
    <property type="project" value="TreeGrafter"/>
</dbReference>
<comment type="caution">
    <text evidence="6">The sequence shown here is derived from an EMBL/GenBank/DDBJ whole genome shotgun (WGS) entry which is preliminary data.</text>
</comment>
<organism evidence="6 7">
    <name type="scientific">Seminavis robusta</name>
    <dbReference type="NCBI Taxonomy" id="568900"/>
    <lineage>
        <taxon>Eukaryota</taxon>
        <taxon>Sar</taxon>
        <taxon>Stramenopiles</taxon>
        <taxon>Ochrophyta</taxon>
        <taxon>Bacillariophyta</taxon>
        <taxon>Bacillariophyceae</taxon>
        <taxon>Bacillariophycidae</taxon>
        <taxon>Naviculales</taxon>
        <taxon>Naviculaceae</taxon>
        <taxon>Seminavis</taxon>
    </lineage>
</organism>
<feature type="region of interest" description="Disordered" evidence="4">
    <location>
        <begin position="1"/>
        <end position="31"/>
    </location>
</feature>
<dbReference type="Gene3D" id="3.40.50.10810">
    <property type="entry name" value="Tandem AAA-ATPase domain"/>
    <property type="match status" value="1"/>
</dbReference>
<name>A0A9N8DQ73_9STRA</name>
<evidence type="ECO:0000259" key="5">
    <source>
        <dbReference type="SMART" id="SM00487"/>
    </source>
</evidence>
<dbReference type="Proteomes" id="UP001153069">
    <property type="component" value="Unassembled WGS sequence"/>
</dbReference>
<dbReference type="InterPro" id="IPR014001">
    <property type="entry name" value="Helicase_ATP-bd"/>
</dbReference>
<evidence type="ECO:0000313" key="6">
    <source>
        <dbReference type="EMBL" id="CAB9506280.1"/>
    </source>
</evidence>
<keyword evidence="1" id="KW-0547">Nucleotide-binding</keyword>
<evidence type="ECO:0000256" key="1">
    <source>
        <dbReference type="ARBA" id="ARBA00022741"/>
    </source>
</evidence>
<keyword evidence="2" id="KW-0378">Hydrolase</keyword>
<dbReference type="Gene3D" id="3.40.50.300">
    <property type="entry name" value="P-loop containing nucleotide triphosphate hydrolases"/>
    <property type="match status" value="2"/>
</dbReference>
<evidence type="ECO:0000256" key="3">
    <source>
        <dbReference type="ARBA" id="ARBA00022840"/>
    </source>
</evidence>
<protein>
    <submittedName>
        <fullName evidence="6">SNF2 family N-terminal domain</fullName>
    </submittedName>
</protein>
<keyword evidence="7" id="KW-1185">Reference proteome</keyword>
<reference evidence="6" key="1">
    <citation type="submission" date="2020-06" db="EMBL/GenBank/DDBJ databases">
        <authorList>
            <consortium name="Plant Systems Biology data submission"/>
        </authorList>
    </citation>
    <scope>NUCLEOTIDE SEQUENCE</scope>
    <source>
        <strain evidence="6">D6</strain>
    </source>
</reference>
<keyword evidence="3" id="KW-0067">ATP-binding</keyword>
<evidence type="ECO:0000256" key="4">
    <source>
        <dbReference type="SAM" id="MobiDB-lite"/>
    </source>
</evidence>
<dbReference type="InterPro" id="IPR038718">
    <property type="entry name" value="SNF2-like_sf"/>
</dbReference>
<dbReference type="Pfam" id="PF00176">
    <property type="entry name" value="SNF2-rel_dom"/>
    <property type="match status" value="1"/>
</dbReference>
<dbReference type="InterPro" id="IPR027417">
    <property type="entry name" value="P-loop_NTPase"/>
</dbReference>
<proteinExistence type="predicted"/>
<dbReference type="GO" id="GO:0016787">
    <property type="term" value="F:hydrolase activity"/>
    <property type="evidence" value="ECO:0007669"/>
    <property type="project" value="UniProtKB-KW"/>
</dbReference>
<dbReference type="InterPro" id="IPR000330">
    <property type="entry name" value="SNF2_N"/>
</dbReference>
<dbReference type="GO" id="GO:0006281">
    <property type="term" value="P:DNA repair"/>
    <property type="evidence" value="ECO:0007669"/>
    <property type="project" value="TreeGrafter"/>
</dbReference>
<dbReference type="OrthoDB" id="448448at2759"/>
<sequence length="1096" mass="122993">MAEERRTRSGVGRTDAMPVATHRDDPEGTIQNDVDVSQDLLLLAMLGVNSRAPPYAFDYLTPRDLMQLPVVSKTMQQYLQEIDYHGSKCGRLYKVPFPGFPGLFQGSKKLSDRAANRESYDGLFPHQLASLQAMHKAENANKDYGALRGGILADAPGLGKTITTLALIISTAGRRPTVPKEFWDSQKIQEGWEGLSQNPYCAGDVMVAIAPFRPLRKIYLAMAEHVQPPFPVARFPQLKDFETYVKRTVNNHATSAQKELFRQNLIQLQAGMIKSHRKTKSTEAGRRMAWERSLIPTSATLLVVPDALLEHWYQQIELHLNRFIFADTKEGRFDEQRQGEDGTGSKRAKSNNEEGRGVVFLDGVGDIADTQMPLGGVQRSNPLPLSWELSKYLIVVTTFSRCEQEFHKEVLGGRMESVSSVQGGKRKRSHLAVDGTSADYSLSTLLQMRWLRIVVDEGHELGTHEGGNGLTQFIHQIAAERRWVLSGTPTTGDEDDAQFTSKALDQLQRLLLFLRHPIYGTLLPAAPTSASPYVFDYKRVMKKAGNNQLEQKQRAKTTWVATVKEPFLQKKLGGREALLQVLHGVMVIHKKEDINLPKPDFVQSDVELPIPMQVQSNIRDNVASSATLLQEYLKTDEFQALVDGAQAGHILQKIQQAKDALQARGGPLENREGPLKMLSENEANPRGNTLAHKDRRPIKAVVYSSNKFNLRDVTEALYKKLTDENIAEAYDEQGYDCSSELSRFRHNRKVCRRCPVCSFLNEAVGTAKRREPKCENFLLEVVKPDDDSCRFLVEPERIIRALPPPIGNVPLERLNGAGYDEYGSNRRVWAVKDIVLVDIQDPHPLLVKRRDQGVWEEFGADRCMERAEEDRYLGSDWYFGPLPSLESNGGSRFMEVEISKWQHCGRYHNHSRWYTGPRLMEAPLEIIKENVFILSLDAGLSHGLDLSFVTHIFLLEPIDDAALLEQITSRAHRLGATGPVVVDTVNVHYKVEAETEAAVDTSLKIHQALDEEEEASKKLAKGASVQSNKQKGKSLSTVVCHFCYRQFGSISEAETHETTKCPRNPSVSLSSCPFTMSSVFRDIKPPPPRLSTIAQD</sequence>
<dbReference type="InterPro" id="IPR050628">
    <property type="entry name" value="SNF2_RAD54_helicase_TF"/>
</dbReference>
<dbReference type="PANTHER" id="PTHR45626">
    <property type="entry name" value="TRANSCRIPTION TERMINATION FACTOR 2-RELATED"/>
    <property type="match status" value="1"/>
</dbReference>
<evidence type="ECO:0000313" key="7">
    <source>
        <dbReference type="Proteomes" id="UP001153069"/>
    </source>
</evidence>
<dbReference type="EMBL" id="CAICTM010000260">
    <property type="protein sequence ID" value="CAB9506280.1"/>
    <property type="molecule type" value="Genomic_DNA"/>
</dbReference>
<dbReference type="SUPFAM" id="SSF52540">
    <property type="entry name" value="P-loop containing nucleoside triphosphate hydrolases"/>
    <property type="match status" value="2"/>
</dbReference>
<dbReference type="GO" id="GO:0005524">
    <property type="term" value="F:ATP binding"/>
    <property type="evidence" value="ECO:0007669"/>
    <property type="project" value="UniProtKB-KW"/>
</dbReference>